<sequence length="56" mass="6472">MNVLEMQMKELIQKSKDYLAKGKRKMQFIILGVSLSILAIYEAGKSFGELIYFIKN</sequence>
<gene>
    <name evidence="1" type="ORF">SAMN04488131_102370</name>
</gene>
<dbReference type="EMBL" id="FONQ01000002">
    <property type="protein sequence ID" value="SFE56476.1"/>
    <property type="molecule type" value="Genomic_DNA"/>
</dbReference>
<keyword evidence="2" id="KW-1185">Reference proteome</keyword>
<protein>
    <submittedName>
        <fullName evidence="1">Uncharacterized protein</fullName>
    </submittedName>
</protein>
<name>A0A1I2BJY9_9FLAO</name>
<dbReference type="Proteomes" id="UP000198596">
    <property type="component" value="Unassembled WGS sequence"/>
</dbReference>
<dbReference type="RefSeq" id="WP_167547413.1">
    <property type="nucleotide sequence ID" value="NZ_FONQ01000002.1"/>
</dbReference>
<evidence type="ECO:0000313" key="2">
    <source>
        <dbReference type="Proteomes" id="UP000198596"/>
    </source>
</evidence>
<reference evidence="2" key="1">
    <citation type="submission" date="2016-10" db="EMBL/GenBank/DDBJ databases">
        <authorList>
            <person name="Varghese N."/>
            <person name="Submissions S."/>
        </authorList>
    </citation>
    <scope>NUCLEOTIDE SEQUENCE [LARGE SCALE GENOMIC DNA]</scope>
    <source>
        <strain evidence="2">CGMCC 1.9227</strain>
    </source>
</reference>
<proteinExistence type="predicted"/>
<dbReference type="AlphaFoldDB" id="A0A1I2BJY9"/>
<organism evidence="1 2">
    <name type="scientific">Flavobacterium xueshanense</name>
    <dbReference type="NCBI Taxonomy" id="935223"/>
    <lineage>
        <taxon>Bacteria</taxon>
        <taxon>Pseudomonadati</taxon>
        <taxon>Bacteroidota</taxon>
        <taxon>Flavobacteriia</taxon>
        <taxon>Flavobacteriales</taxon>
        <taxon>Flavobacteriaceae</taxon>
        <taxon>Flavobacterium</taxon>
    </lineage>
</organism>
<evidence type="ECO:0000313" key="1">
    <source>
        <dbReference type="EMBL" id="SFE56476.1"/>
    </source>
</evidence>
<accession>A0A1I2BJY9</accession>